<reference evidence="1 2" key="1">
    <citation type="journal article" date="2016" name="Gene">
        <title>PacBio SMRT assembly of a complex multi-replicon genome reveals chlorocatechol degradative operon in a region of genome plasticity.</title>
        <authorList>
            <person name="Ricker N."/>
            <person name="Shen S.Y."/>
            <person name="Goordial J."/>
            <person name="Jin S."/>
            <person name="Fulthorpe R.R."/>
        </authorList>
    </citation>
    <scope>NUCLEOTIDE SEQUENCE [LARGE SCALE GENOMIC DNA]</scope>
    <source>
        <strain evidence="1 2">OLGA172</strain>
    </source>
</reference>
<proteinExistence type="predicted"/>
<dbReference type="Proteomes" id="UP000076852">
    <property type="component" value="Chromosome 1"/>
</dbReference>
<dbReference type="AlphaFoldDB" id="A0A160FGI9"/>
<accession>A0A160FGI9</accession>
<protein>
    <submittedName>
        <fullName evidence="1">Uncharacterized protein</fullName>
    </submittedName>
</protein>
<evidence type="ECO:0000313" key="2">
    <source>
        <dbReference type="Proteomes" id="UP000076852"/>
    </source>
</evidence>
<organism evidence="1 2">
    <name type="scientific">Paraburkholderia phytofirmans OLGA172</name>
    <dbReference type="NCBI Taxonomy" id="1417228"/>
    <lineage>
        <taxon>Bacteria</taxon>
        <taxon>Pseudomonadati</taxon>
        <taxon>Pseudomonadota</taxon>
        <taxon>Betaproteobacteria</taxon>
        <taxon>Burkholderiales</taxon>
        <taxon>Burkholderiaceae</taxon>
        <taxon>Paraburkholderia</taxon>
    </lineage>
</organism>
<dbReference type="KEGG" id="buz:AYM40_00860"/>
<gene>
    <name evidence="1" type="ORF">AYM40_00860</name>
</gene>
<sequence length="77" mass="8217">MSLAHQIAASAELQPMSTVSSSIGDRICLVYCPFDNPAKNPRGIRHMQAPSANLDNAVEPSCFKAFAQGHCLGKTSQ</sequence>
<evidence type="ECO:0000313" key="1">
    <source>
        <dbReference type="EMBL" id="ANB71065.1"/>
    </source>
</evidence>
<dbReference type="EMBL" id="CP014578">
    <property type="protein sequence ID" value="ANB71065.1"/>
    <property type="molecule type" value="Genomic_DNA"/>
</dbReference>
<name>A0A160FGI9_9BURK</name>
<keyword evidence="2" id="KW-1185">Reference proteome</keyword>
<dbReference type="STRING" id="1804984.AYM40_00860"/>